<evidence type="ECO:0000313" key="3">
    <source>
        <dbReference type="Proteomes" id="UP000324222"/>
    </source>
</evidence>
<evidence type="ECO:0000313" key="2">
    <source>
        <dbReference type="EMBL" id="MPC95358.1"/>
    </source>
</evidence>
<accession>A0A5B7JQP9</accession>
<reference evidence="2 3" key="1">
    <citation type="submission" date="2019-05" db="EMBL/GenBank/DDBJ databases">
        <title>Another draft genome of Portunus trituberculatus and its Hox gene families provides insights of decapod evolution.</title>
        <authorList>
            <person name="Jeong J.-H."/>
            <person name="Song I."/>
            <person name="Kim S."/>
            <person name="Choi T."/>
            <person name="Kim D."/>
            <person name="Ryu S."/>
            <person name="Kim W."/>
        </authorList>
    </citation>
    <scope>NUCLEOTIDE SEQUENCE [LARGE SCALE GENOMIC DNA]</scope>
    <source>
        <tissue evidence="2">Muscle</tissue>
    </source>
</reference>
<feature type="region of interest" description="Disordered" evidence="1">
    <location>
        <begin position="1"/>
        <end position="24"/>
    </location>
</feature>
<proteinExistence type="predicted"/>
<keyword evidence="3" id="KW-1185">Reference proteome</keyword>
<protein>
    <submittedName>
        <fullName evidence="2">Uncharacterized protein</fullName>
    </submittedName>
</protein>
<organism evidence="2 3">
    <name type="scientific">Portunus trituberculatus</name>
    <name type="common">Swimming crab</name>
    <name type="synonym">Neptunus trituberculatus</name>
    <dbReference type="NCBI Taxonomy" id="210409"/>
    <lineage>
        <taxon>Eukaryota</taxon>
        <taxon>Metazoa</taxon>
        <taxon>Ecdysozoa</taxon>
        <taxon>Arthropoda</taxon>
        <taxon>Crustacea</taxon>
        <taxon>Multicrustacea</taxon>
        <taxon>Malacostraca</taxon>
        <taxon>Eumalacostraca</taxon>
        <taxon>Eucarida</taxon>
        <taxon>Decapoda</taxon>
        <taxon>Pleocyemata</taxon>
        <taxon>Brachyura</taxon>
        <taxon>Eubrachyura</taxon>
        <taxon>Portunoidea</taxon>
        <taxon>Portunidae</taxon>
        <taxon>Portuninae</taxon>
        <taxon>Portunus</taxon>
    </lineage>
</organism>
<comment type="caution">
    <text evidence="2">The sequence shown here is derived from an EMBL/GenBank/DDBJ whole genome shotgun (WGS) entry which is preliminary data.</text>
</comment>
<gene>
    <name evidence="2" type="ORF">E2C01_090565</name>
</gene>
<dbReference type="EMBL" id="VSRR010101915">
    <property type="protein sequence ID" value="MPC95358.1"/>
    <property type="molecule type" value="Genomic_DNA"/>
</dbReference>
<sequence length="24" mass="2802">MKHRMSHQYRPSGGIGVRGGRYRD</sequence>
<dbReference type="AlphaFoldDB" id="A0A5B7JQP9"/>
<feature type="compositionally biased region" description="Gly residues" evidence="1">
    <location>
        <begin position="13"/>
        <end position="24"/>
    </location>
</feature>
<evidence type="ECO:0000256" key="1">
    <source>
        <dbReference type="SAM" id="MobiDB-lite"/>
    </source>
</evidence>
<dbReference type="Proteomes" id="UP000324222">
    <property type="component" value="Unassembled WGS sequence"/>
</dbReference>
<name>A0A5B7JQP9_PORTR</name>